<evidence type="ECO:0000313" key="3">
    <source>
        <dbReference type="Proteomes" id="UP000477543"/>
    </source>
</evidence>
<dbReference type="EMBL" id="WYDN01000001">
    <property type="protein sequence ID" value="NAZ14809.1"/>
    <property type="molecule type" value="Genomic_DNA"/>
</dbReference>
<evidence type="ECO:0000256" key="1">
    <source>
        <dbReference type="SAM" id="Phobius"/>
    </source>
</evidence>
<sequence>MLKNKVLSEKSVAWSFIVITILFAALALIPPHEPSNLLSIFGIWVSVTGVLLAFAIYRRQTADSNASEERLTSRMSEQSELIAHALESANRSDADPAAVVEVSQDLFAEATEIASNVGVLTGAEQDFYLLKRDDIPLSVLSDLVIGWQSANLQGKWTVGNAEYALRRIGKGNHPWFVIFRDSSEQRRLWRISRGGQGRAEPTVRELALDN</sequence>
<dbReference type="RefSeq" id="WP_161447101.1">
    <property type="nucleotide sequence ID" value="NZ_WYDN01000001.1"/>
</dbReference>
<protein>
    <submittedName>
        <fullName evidence="2">Uncharacterized protein</fullName>
    </submittedName>
</protein>
<feature type="transmembrane region" description="Helical" evidence="1">
    <location>
        <begin position="37"/>
        <end position="57"/>
    </location>
</feature>
<name>A0A6L9G0U9_9MICC</name>
<comment type="caution">
    <text evidence="2">The sequence shown here is derived from an EMBL/GenBank/DDBJ whole genome shotgun (WGS) entry which is preliminary data.</text>
</comment>
<reference evidence="2 3" key="1">
    <citation type="submission" date="2020-01" db="EMBL/GenBank/DDBJ databases">
        <title>Glutamicibacter soli M275.</title>
        <authorList>
            <person name="Meng X."/>
        </authorList>
    </citation>
    <scope>NUCLEOTIDE SEQUENCE [LARGE SCALE GENOMIC DNA]</scope>
    <source>
        <strain evidence="2 3">M275</strain>
    </source>
</reference>
<feature type="transmembrane region" description="Helical" evidence="1">
    <location>
        <begin position="12"/>
        <end position="31"/>
    </location>
</feature>
<dbReference type="Proteomes" id="UP000477543">
    <property type="component" value="Unassembled WGS sequence"/>
</dbReference>
<organism evidence="2 3">
    <name type="scientific">Glutamicibacter soli</name>
    <dbReference type="NCBI Taxonomy" id="453836"/>
    <lineage>
        <taxon>Bacteria</taxon>
        <taxon>Bacillati</taxon>
        <taxon>Actinomycetota</taxon>
        <taxon>Actinomycetes</taxon>
        <taxon>Micrococcales</taxon>
        <taxon>Micrococcaceae</taxon>
        <taxon>Glutamicibacter</taxon>
    </lineage>
</organism>
<keyword evidence="1" id="KW-0472">Membrane</keyword>
<dbReference type="AlphaFoldDB" id="A0A6L9G0U9"/>
<accession>A0A6L9G0U9</accession>
<keyword evidence="1" id="KW-1133">Transmembrane helix</keyword>
<keyword evidence="1" id="KW-0812">Transmembrane</keyword>
<proteinExistence type="predicted"/>
<gene>
    <name evidence="2" type="ORF">GT020_01825</name>
</gene>
<evidence type="ECO:0000313" key="2">
    <source>
        <dbReference type="EMBL" id="NAZ14809.1"/>
    </source>
</evidence>